<dbReference type="Gene3D" id="2.130.10.10">
    <property type="entry name" value="YVTN repeat-like/Quinoprotein amine dehydrogenase"/>
    <property type="match status" value="1"/>
</dbReference>
<protein>
    <submittedName>
        <fullName evidence="1">Oidioi.mRNA.OKI2018_I69.chr2.g4076.t1.cds</fullName>
    </submittedName>
</protein>
<sequence length="394" mass="45848">MENKNEKKRARKVTLIEKLRDRKNDGRRMKYNDRWIFDHNFRFQKAHETNQLMFEEISFTQSTMKPTSDILVIGTTCGRLNLMKTTRFDKPSFCARVNISPTEEGSICSNLYYHRWDPTALCFNRKIDLTSFSQCRLNFMASSVSPDGNLGLLAGYAGVYSLDFRSGNDIIDLSHGAQQENRQRVYPPKINSVKFSRSGALFAITHENEKRQNAMSVYDLRNYMRPLYTAQVEDSLDASYPNSIFWGPSDDYISFTSLCKYECNSWARVRLQGRFASKTPNIFFYRKKSDKDELEQFDSIELGFWGKDSLGDFEQRVKLLGKDFFSITGSRSTQIYRLSDRTLFQDLKQGKHKDRICGIEYVEGDRSLITYDDLGDIFRWKKTIESVADLTSYS</sequence>
<dbReference type="SUPFAM" id="SSF50978">
    <property type="entry name" value="WD40 repeat-like"/>
    <property type="match status" value="1"/>
</dbReference>
<dbReference type="Proteomes" id="UP001158576">
    <property type="component" value="Chromosome 2"/>
</dbReference>
<dbReference type="EMBL" id="OU015567">
    <property type="protein sequence ID" value="CAG5109556.1"/>
    <property type="molecule type" value="Genomic_DNA"/>
</dbReference>
<organism evidence="1 2">
    <name type="scientific">Oikopleura dioica</name>
    <name type="common">Tunicate</name>
    <dbReference type="NCBI Taxonomy" id="34765"/>
    <lineage>
        <taxon>Eukaryota</taxon>
        <taxon>Metazoa</taxon>
        <taxon>Chordata</taxon>
        <taxon>Tunicata</taxon>
        <taxon>Appendicularia</taxon>
        <taxon>Copelata</taxon>
        <taxon>Oikopleuridae</taxon>
        <taxon>Oikopleura</taxon>
    </lineage>
</organism>
<reference evidence="1 2" key="1">
    <citation type="submission" date="2021-04" db="EMBL/GenBank/DDBJ databases">
        <authorList>
            <person name="Bliznina A."/>
        </authorList>
    </citation>
    <scope>NUCLEOTIDE SEQUENCE [LARGE SCALE GENOMIC DNA]</scope>
</reference>
<evidence type="ECO:0000313" key="1">
    <source>
        <dbReference type="EMBL" id="CAG5109556.1"/>
    </source>
</evidence>
<dbReference type="InterPro" id="IPR015943">
    <property type="entry name" value="WD40/YVTN_repeat-like_dom_sf"/>
</dbReference>
<gene>
    <name evidence="1" type="ORF">OKIOD_LOCUS12841</name>
</gene>
<dbReference type="InterPro" id="IPR036322">
    <property type="entry name" value="WD40_repeat_dom_sf"/>
</dbReference>
<proteinExistence type="predicted"/>
<name>A0ABN7T2V6_OIKDI</name>
<keyword evidence="2" id="KW-1185">Reference proteome</keyword>
<evidence type="ECO:0000313" key="2">
    <source>
        <dbReference type="Proteomes" id="UP001158576"/>
    </source>
</evidence>
<accession>A0ABN7T2V6</accession>